<dbReference type="AlphaFoldDB" id="A0A6A5Y8V0"/>
<dbReference type="Gene3D" id="3.80.10.10">
    <property type="entry name" value="Ribonuclease Inhibitor"/>
    <property type="match status" value="1"/>
</dbReference>
<dbReference type="RefSeq" id="XP_033389776.1">
    <property type="nucleotide sequence ID" value="XM_033533498.1"/>
</dbReference>
<feature type="compositionally biased region" description="Polar residues" evidence="2">
    <location>
        <begin position="14"/>
        <end position="35"/>
    </location>
</feature>
<sequence length="383" mass="42473">MDSTYVMDVDMDAPTTSTASNTMTSQPFPHHSATSDYIPLGVSEPQSTHPPKHNISSAMEAGPLGESIPPQATSKESLKAARDAERKRNRQAALLKKGMPSDPALQEEWHRTRKEQGLASMTPSQRDFLARKQEDKAWREEHKTEIRRARRERKKLRVRAEAAGKVEARCCIFFHTMDQWDPSMFEPGKVYVRLHSGFDVDDSHLFAIADAHPVFCAELEKVEVGSVQVKLGSKVTDAGALAVARSCPNLVSLTFNFGVQVSDQACIEILRTCEDLDTLTVTGHDSQHGVITDALIKALLEDPGLGENLETLVLVHQDVTRALVEQLSKARPELEIIEGNRQVQIVTWENGAIVRIHLLSKGCAVFADYGRITPVDSEMMIDD</sequence>
<proteinExistence type="predicted"/>
<dbReference type="GeneID" id="54290895"/>
<dbReference type="Proteomes" id="UP000799778">
    <property type="component" value="Unassembled WGS sequence"/>
</dbReference>
<accession>A0A6A5Y8V0</accession>
<gene>
    <name evidence="3" type="ORF">BU24DRAFT_487858</name>
</gene>
<evidence type="ECO:0000313" key="3">
    <source>
        <dbReference type="EMBL" id="KAF2021437.1"/>
    </source>
</evidence>
<keyword evidence="4" id="KW-1185">Reference proteome</keyword>
<feature type="coiled-coil region" evidence="1">
    <location>
        <begin position="139"/>
        <end position="166"/>
    </location>
</feature>
<feature type="compositionally biased region" description="Polar residues" evidence="2">
    <location>
        <begin position="44"/>
        <end position="57"/>
    </location>
</feature>
<dbReference type="SUPFAM" id="SSF52047">
    <property type="entry name" value="RNI-like"/>
    <property type="match status" value="1"/>
</dbReference>
<evidence type="ECO:0000256" key="1">
    <source>
        <dbReference type="SAM" id="Coils"/>
    </source>
</evidence>
<feature type="region of interest" description="Disordered" evidence="2">
    <location>
        <begin position="1"/>
        <end position="90"/>
    </location>
</feature>
<dbReference type="EMBL" id="ML978066">
    <property type="protein sequence ID" value="KAF2021437.1"/>
    <property type="molecule type" value="Genomic_DNA"/>
</dbReference>
<evidence type="ECO:0000313" key="4">
    <source>
        <dbReference type="Proteomes" id="UP000799778"/>
    </source>
</evidence>
<name>A0A6A5Y8V0_9PLEO</name>
<feature type="compositionally biased region" description="Basic and acidic residues" evidence="2">
    <location>
        <begin position="76"/>
        <end position="86"/>
    </location>
</feature>
<dbReference type="InterPro" id="IPR032675">
    <property type="entry name" value="LRR_dom_sf"/>
</dbReference>
<protein>
    <submittedName>
        <fullName evidence="3">Uncharacterized protein</fullName>
    </submittedName>
</protein>
<evidence type="ECO:0000256" key="2">
    <source>
        <dbReference type="SAM" id="MobiDB-lite"/>
    </source>
</evidence>
<reference evidence="3" key="1">
    <citation type="journal article" date="2020" name="Stud. Mycol.">
        <title>101 Dothideomycetes genomes: a test case for predicting lifestyles and emergence of pathogens.</title>
        <authorList>
            <person name="Haridas S."/>
            <person name="Albert R."/>
            <person name="Binder M."/>
            <person name="Bloem J."/>
            <person name="Labutti K."/>
            <person name="Salamov A."/>
            <person name="Andreopoulos B."/>
            <person name="Baker S."/>
            <person name="Barry K."/>
            <person name="Bills G."/>
            <person name="Bluhm B."/>
            <person name="Cannon C."/>
            <person name="Castanera R."/>
            <person name="Culley D."/>
            <person name="Daum C."/>
            <person name="Ezra D."/>
            <person name="Gonzalez J."/>
            <person name="Henrissat B."/>
            <person name="Kuo A."/>
            <person name="Liang C."/>
            <person name="Lipzen A."/>
            <person name="Lutzoni F."/>
            <person name="Magnuson J."/>
            <person name="Mondo S."/>
            <person name="Nolan M."/>
            <person name="Ohm R."/>
            <person name="Pangilinan J."/>
            <person name="Park H.-J."/>
            <person name="Ramirez L."/>
            <person name="Alfaro M."/>
            <person name="Sun H."/>
            <person name="Tritt A."/>
            <person name="Yoshinaga Y."/>
            <person name="Zwiers L.-H."/>
            <person name="Turgeon B."/>
            <person name="Goodwin S."/>
            <person name="Spatafora J."/>
            <person name="Crous P."/>
            <person name="Grigoriev I."/>
        </authorList>
    </citation>
    <scope>NUCLEOTIDE SEQUENCE</scope>
    <source>
        <strain evidence="3">CBS 175.79</strain>
    </source>
</reference>
<keyword evidence="1" id="KW-0175">Coiled coil</keyword>
<dbReference type="OrthoDB" id="3797797at2759"/>
<organism evidence="3 4">
    <name type="scientific">Aaosphaeria arxii CBS 175.79</name>
    <dbReference type="NCBI Taxonomy" id="1450172"/>
    <lineage>
        <taxon>Eukaryota</taxon>
        <taxon>Fungi</taxon>
        <taxon>Dikarya</taxon>
        <taxon>Ascomycota</taxon>
        <taxon>Pezizomycotina</taxon>
        <taxon>Dothideomycetes</taxon>
        <taxon>Pleosporomycetidae</taxon>
        <taxon>Pleosporales</taxon>
        <taxon>Pleosporales incertae sedis</taxon>
        <taxon>Aaosphaeria</taxon>
    </lineage>
</organism>